<comment type="caution">
    <text evidence="2">The sequence shown here is derived from an EMBL/GenBank/DDBJ whole genome shotgun (WGS) entry which is preliminary data.</text>
</comment>
<dbReference type="HOGENOM" id="CLU_114480_0_0_7"/>
<accession>W4M5W4</accession>
<dbReference type="InterPro" id="IPR027417">
    <property type="entry name" value="P-loop_NTPase"/>
</dbReference>
<name>W4M5W4_9BACT</name>
<keyword evidence="3" id="KW-1185">Reference proteome</keyword>
<dbReference type="EMBL" id="AZHX01000880">
    <property type="protein sequence ID" value="ETX05739.1"/>
    <property type="molecule type" value="Genomic_DNA"/>
</dbReference>
<dbReference type="Gene3D" id="3.40.50.300">
    <property type="entry name" value="P-loop containing nucleotide triphosphate hydrolases"/>
    <property type="match status" value="1"/>
</dbReference>
<dbReference type="SUPFAM" id="SSF52540">
    <property type="entry name" value="P-loop containing nucleoside triphosphate hydrolases"/>
    <property type="match status" value="1"/>
</dbReference>
<dbReference type="AlphaFoldDB" id="W4M5W4"/>
<sequence>MITGGPGAGKTTVLRALAERGYHHVPDSARMIIQKRKASGLSPRPSPDQFGRDILRMDIDGYRATSITDAPVFFDRGIVDALGMLDQQDAISLADTEAYMKAFPYHEMVFVMPPWQDIYTNDAERDQTFSESVQVYESVKQWYAQ</sequence>
<protein>
    <recommendedName>
        <fullName evidence="1">NadR/Ttd14 AAA domain-containing protein</fullName>
    </recommendedName>
</protein>
<organism evidence="2 3">
    <name type="scientific">Candidatus Entotheonella gemina</name>
    <dbReference type="NCBI Taxonomy" id="1429439"/>
    <lineage>
        <taxon>Bacteria</taxon>
        <taxon>Pseudomonadati</taxon>
        <taxon>Nitrospinota/Tectimicrobiota group</taxon>
        <taxon>Candidatus Tectimicrobiota</taxon>
        <taxon>Candidatus Entotheonellia</taxon>
        <taxon>Candidatus Entotheonellales</taxon>
        <taxon>Candidatus Entotheonellaceae</taxon>
        <taxon>Candidatus Entotheonella</taxon>
    </lineage>
</organism>
<feature type="domain" description="NadR/Ttd14 AAA" evidence="1">
    <location>
        <begin position="2"/>
        <end position="144"/>
    </location>
</feature>
<dbReference type="Pfam" id="PF13521">
    <property type="entry name" value="AAA_28"/>
    <property type="match status" value="1"/>
</dbReference>
<dbReference type="InterPro" id="IPR038727">
    <property type="entry name" value="NadR/Ttd14_AAA_dom"/>
</dbReference>
<gene>
    <name evidence="2" type="ORF">ETSY2_21180</name>
</gene>
<evidence type="ECO:0000313" key="2">
    <source>
        <dbReference type="EMBL" id="ETX05739.1"/>
    </source>
</evidence>
<proteinExistence type="predicted"/>
<dbReference type="Proteomes" id="UP000019140">
    <property type="component" value="Unassembled WGS sequence"/>
</dbReference>
<evidence type="ECO:0000313" key="3">
    <source>
        <dbReference type="Proteomes" id="UP000019140"/>
    </source>
</evidence>
<reference evidence="2 3" key="1">
    <citation type="journal article" date="2014" name="Nature">
        <title>An environmental bacterial taxon with a large and distinct metabolic repertoire.</title>
        <authorList>
            <person name="Wilson M.C."/>
            <person name="Mori T."/>
            <person name="Ruckert C."/>
            <person name="Uria A.R."/>
            <person name="Helf M.J."/>
            <person name="Takada K."/>
            <person name="Gernert C."/>
            <person name="Steffens U.A."/>
            <person name="Heycke N."/>
            <person name="Schmitt S."/>
            <person name="Rinke C."/>
            <person name="Helfrich E.J."/>
            <person name="Brachmann A.O."/>
            <person name="Gurgui C."/>
            <person name="Wakimoto T."/>
            <person name="Kracht M."/>
            <person name="Crusemann M."/>
            <person name="Hentschel U."/>
            <person name="Abe I."/>
            <person name="Matsunaga S."/>
            <person name="Kalinowski J."/>
            <person name="Takeyama H."/>
            <person name="Piel J."/>
        </authorList>
    </citation>
    <scope>NUCLEOTIDE SEQUENCE [LARGE SCALE GENOMIC DNA]</scope>
    <source>
        <strain evidence="3">TSY2</strain>
    </source>
</reference>
<evidence type="ECO:0000259" key="1">
    <source>
        <dbReference type="Pfam" id="PF13521"/>
    </source>
</evidence>